<protein>
    <submittedName>
        <fullName evidence="4">Cytochrome c-type biogenesis protein CcmH</fullName>
    </submittedName>
</protein>
<dbReference type="STRING" id="188906.SAMN04488526_1444"/>
<evidence type="ECO:0000313" key="5">
    <source>
        <dbReference type="Proteomes" id="UP000199283"/>
    </source>
</evidence>
<dbReference type="EMBL" id="FNZQ01000002">
    <property type="protein sequence ID" value="SEK87821.1"/>
    <property type="molecule type" value="Genomic_DNA"/>
</dbReference>
<keyword evidence="5" id="KW-1185">Reference proteome</keyword>
<name>A0A1H7KLV9_9RHOB</name>
<dbReference type="GO" id="GO:0017004">
    <property type="term" value="P:cytochrome complex assembly"/>
    <property type="evidence" value="ECO:0007669"/>
    <property type="project" value="UniProtKB-KW"/>
</dbReference>
<evidence type="ECO:0000313" key="4">
    <source>
        <dbReference type="EMBL" id="SEK87821.1"/>
    </source>
</evidence>
<accession>A0A1H7KLV9</accession>
<dbReference type="Proteomes" id="UP000199283">
    <property type="component" value="Unassembled WGS sequence"/>
</dbReference>
<evidence type="ECO:0000256" key="1">
    <source>
        <dbReference type="ARBA" id="ARBA00022748"/>
    </source>
</evidence>
<evidence type="ECO:0000256" key="3">
    <source>
        <dbReference type="SAM" id="SignalP"/>
    </source>
</evidence>
<dbReference type="InterPro" id="IPR017560">
    <property type="entry name" value="Cyt_c_biogenesis_CcmI"/>
</dbReference>
<dbReference type="RefSeq" id="WP_092761343.1">
    <property type="nucleotide sequence ID" value="NZ_FNZQ01000002.1"/>
</dbReference>
<organism evidence="4 5">
    <name type="scientific">Jannaschia helgolandensis</name>
    <dbReference type="NCBI Taxonomy" id="188906"/>
    <lineage>
        <taxon>Bacteria</taxon>
        <taxon>Pseudomonadati</taxon>
        <taxon>Pseudomonadota</taxon>
        <taxon>Alphaproteobacteria</taxon>
        <taxon>Rhodobacterales</taxon>
        <taxon>Roseobacteraceae</taxon>
        <taxon>Jannaschia</taxon>
    </lineage>
</organism>
<dbReference type="InterPro" id="IPR011990">
    <property type="entry name" value="TPR-like_helical_dom_sf"/>
</dbReference>
<keyword evidence="2" id="KW-0472">Membrane</keyword>
<gene>
    <name evidence="4" type="ORF">SAMN04488526_1444</name>
</gene>
<dbReference type="AlphaFoldDB" id="A0A1H7KLV9"/>
<feature type="transmembrane region" description="Helical" evidence="2">
    <location>
        <begin position="86"/>
        <end position="107"/>
    </location>
</feature>
<sequence>MFWIVVALLLAACILVMAAALRGGAGPGVRPDVDVYRDQLRELERDAARGTLDPEEAEAARTEVARRLLAADRVRDDGVRGSGNSWLGLGLIGVPVIAVSLGIYFWIGTPGKPDYPLQGRILRIEEARAARPDQTRAEAAVPDEIDDSRADVTRLAEELKQVLAARPDDLRGWRLAVQTQAGLGDLEAAWQSQDRVIAILGEEAGAEEFALLAELMILAAGGYVSPQAETALSEAVRRDRANGTARYYAGLMYAQGGRPDRAFGIWRGLIAESAPGDPWLDPIYAQIEEISVLAGDPTPLDELPQPRGPSVDDIEAAGDMTPQDRIEMIGNMVQGLSERLASEGGTAEEWARLITSYGVLGRTDAAATVYAEAKTVFAADRGALDTLARAADRAGINP</sequence>
<dbReference type="SUPFAM" id="SSF48452">
    <property type="entry name" value="TPR-like"/>
    <property type="match status" value="1"/>
</dbReference>
<keyword evidence="1" id="KW-0201">Cytochrome c-type biogenesis</keyword>
<feature type="signal peptide" evidence="3">
    <location>
        <begin position="1"/>
        <end position="18"/>
    </location>
</feature>
<keyword evidence="3" id="KW-0732">Signal</keyword>
<keyword evidence="2" id="KW-1133">Transmembrane helix</keyword>
<dbReference type="OrthoDB" id="9815847at2"/>
<dbReference type="NCBIfam" id="TIGR03142">
    <property type="entry name" value="cytochro_ccmI"/>
    <property type="match status" value="1"/>
</dbReference>
<proteinExistence type="predicted"/>
<keyword evidence="2" id="KW-0812">Transmembrane</keyword>
<dbReference type="Gene3D" id="1.25.40.10">
    <property type="entry name" value="Tetratricopeptide repeat domain"/>
    <property type="match status" value="1"/>
</dbReference>
<evidence type="ECO:0000256" key="2">
    <source>
        <dbReference type="SAM" id="Phobius"/>
    </source>
</evidence>
<reference evidence="4 5" key="1">
    <citation type="submission" date="2016-10" db="EMBL/GenBank/DDBJ databases">
        <authorList>
            <person name="de Groot N.N."/>
        </authorList>
    </citation>
    <scope>NUCLEOTIDE SEQUENCE [LARGE SCALE GENOMIC DNA]</scope>
    <source>
        <strain evidence="4 5">DSM 14858</strain>
    </source>
</reference>
<feature type="chain" id="PRO_5011657091" evidence="3">
    <location>
        <begin position="19"/>
        <end position="398"/>
    </location>
</feature>